<dbReference type="EMBL" id="AP023322">
    <property type="protein sequence ID" value="BCI64727.1"/>
    <property type="molecule type" value="Genomic_DNA"/>
</dbReference>
<evidence type="ECO:0000259" key="5">
    <source>
        <dbReference type="Pfam" id="PF08531"/>
    </source>
</evidence>
<organism evidence="8 9">
    <name type="scientific">Coprobacter secundus subsp. similis</name>
    <dbReference type="NCBI Taxonomy" id="2751153"/>
    <lineage>
        <taxon>Bacteria</taxon>
        <taxon>Pseudomonadati</taxon>
        <taxon>Bacteroidota</taxon>
        <taxon>Bacteroidia</taxon>
        <taxon>Bacteroidales</taxon>
        <taxon>Barnesiellaceae</taxon>
        <taxon>Coprobacter</taxon>
    </lineage>
</organism>
<evidence type="ECO:0000256" key="3">
    <source>
        <dbReference type="ARBA" id="ARBA00022801"/>
    </source>
</evidence>
<dbReference type="Gene3D" id="1.50.10.10">
    <property type="match status" value="1"/>
</dbReference>
<dbReference type="InterPro" id="IPR013737">
    <property type="entry name" value="Bac_rhamnosid_N"/>
</dbReference>
<dbReference type="GO" id="GO:0005975">
    <property type="term" value="P:carbohydrate metabolic process"/>
    <property type="evidence" value="ECO:0007669"/>
    <property type="project" value="InterPro"/>
</dbReference>
<dbReference type="Gene3D" id="2.60.40.10">
    <property type="entry name" value="Immunoglobulins"/>
    <property type="match status" value="1"/>
</dbReference>
<name>A0A7G1I5M8_9BACT</name>
<dbReference type="InterPro" id="IPR035398">
    <property type="entry name" value="Bac_rhamnosid_C"/>
</dbReference>
<feature type="domain" description="Alpha-L-rhamnosidase concanavalin-like" evidence="4">
    <location>
        <begin position="372"/>
        <end position="463"/>
    </location>
</feature>
<dbReference type="InterPro" id="IPR035396">
    <property type="entry name" value="Bac_rhamnosid6H"/>
</dbReference>
<dbReference type="InterPro" id="IPR008979">
    <property type="entry name" value="Galactose-bd-like_sf"/>
</dbReference>
<evidence type="ECO:0000259" key="6">
    <source>
        <dbReference type="Pfam" id="PF17389"/>
    </source>
</evidence>
<evidence type="ECO:0000313" key="8">
    <source>
        <dbReference type="EMBL" id="BCI64727.1"/>
    </source>
</evidence>
<feature type="domain" description="Alpha-L-rhamnosidase six-hairpin glycosidase" evidence="6">
    <location>
        <begin position="469"/>
        <end position="812"/>
    </location>
</feature>
<dbReference type="EC" id="3.2.1.40" evidence="2"/>
<feature type="domain" description="Bacterial alpha-L-rhamnosidase N-terminal" evidence="5">
    <location>
        <begin position="193"/>
        <end position="362"/>
    </location>
</feature>
<dbReference type="Pfam" id="PF05592">
    <property type="entry name" value="Bac_rhamnosid"/>
    <property type="match status" value="1"/>
</dbReference>
<dbReference type="InterPro" id="IPR008928">
    <property type="entry name" value="6-hairpin_glycosidase_sf"/>
</dbReference>
<dbReference type="KEGG" id="copr:Cop2CBH44_30800"/>
<dbReference type="InterPro" id="IPR012341">
    <property type="entry name" value="6hp_glycosidase-like_sf"/>
</dbReference>
<evidence type="ECO:0000256" key="2">
    <source>
        <dbReference type="ARBA" id="ARBA00012652"/>
    </source>
</evidence>
<dbReference type="Pfam" id="PF17390">
    <property type="entry name" value="Bac_rhamnosid_C"/>
    <property type="match status" value="1"/>
</dbReference>
<dbReference type="AlphaFoldDB" id="A0A7G1I5M8"/>
<keyword evidence="3" id="KW-0378">Hydrolase</keyword>
<keyword evidence="9" id="KW-1185">Reference proteome</keyword>
<dbReference type="InterPro" id="IPR016007">
    <property type="entry name" value="Alpha_rhamnosid"/>
</dbReference>
<dbReference type="PIRSF" id="PIRSF010631">
    <property type="entry name" value="A-rhamnsds"/>
    <property type="match status" value="1"/>
</dbReference>
<dbReference type="SUPFAM" id="SSF49785">
    <property type="entry name" value="Galactose-binding domain-like"/>
    <property type="match status" value="1"/>
</dbReference>
<sequence length="930" mass="105795">MSRLRLLYSLGTVFCLLNSLIVFGKGGEGKNILDVSVSKLKDLRCEYLDSPLGIDVRQPHLSWKMEIPTTVRGKKQTAYEILVASSAELLRQNKGDLWNSGCVVSDESVNIVYKGKSLKANQKCFWKVRICDEQGNWSAWSSPGFWRMGLFPDNWSGQWIGCELMERQSVGGQKIDNKMSDPWFRKTFDLPEEVRDAIIYIASIGYHELYVNGQKVGDAVLSPSVTDHKSRARYMAYDITQYLNSGENVIALWLGVSWSIFPAYQRVGEPAIPMALVQTEMELLSGKKQRLISDETWKVHASPNTLIGYWEAHHFGGEFYDASLEKPGWNTTRFDDTDWLEAKVYEPKIVVSADKTEPNRLVKEIKPLSVSEISPGTYRVDMGINYAGWFEMRLDGQPGDSVMFQFSERESDTVSFGIHSIYKIGPTGEGKFCNRFNYMTGRWVQVSGLRSKPELKDIRGWLIRPDYQRTGGFECDIPLLNDIYNTTLWTFENLSLGNYVVDCPHRERCGYGGDALATTRAALGNYDLGAFYYKWMEDWRDVQVEDGNVPYTAPTRIGGGGPSWSGYCITLPWEMYRQYGDERALSESFSMIKKWLDFVETHSRDDMLVRWGGKWSFLGDWLWPSAWPERKAMEKQGKALGDTRETLFFNNCHWIYSLETAASIADILGDADTAESYRKRASLVRKAVHATFFNAADNSYVNGYPAYLAMAIMVNLPPQDLKDKVWKRLEQEILINRKGHFWGGITAGSFLFHTLLDSGRNDLIYEMATKEDFPSWGYMLKCGNGTFFEDWECRGSALHSSYLYVGSWFIEALGGIQRPKAGFKHFVIAPWITIKGPKRVKSHYNSMYGDIKSEWTLEGKTLSMRVVVPPNTTAVLKLPGVNCASIKESGRSWRHSEGIELVSQKDNIVSFLLQPGVYKFGAVVDRLIDE</sequence>
<gene>
    <name evidence="8" type="ORF">Cop2CBH44_30800</name>
</gene>
<dbReference type="PANTHER" id="PTHR33307:SF6">
    <property type="entry name" value="ALPHA-RHAMNOSIDASE (EUROFUNG)-RELATED"/>
    <property type="match status" value="1"/>
</dbReference>
<evidence type="ECO:0000256" key="1">
    <source>
        <dbReference type="ARBA" id="ARBA00001445"/>
    </source>
</evidence>
<evidence type="ECO:0000313" key="9">
    <source>
        <dbReference type="Proteomes" id="UP000594042"/>
    </source>
</evidence>
<dbReference type="PANTHER" id="PTHR33307">
    <property type="entry name" value="ALPHA-RHAMNOSIDASE (EUROFUNG)"/>
    <property type="match status" value="1"/>
</dbReference>
<comment type="catalytic activity">
    <reaction evidence="1">
        <text>Hydrolysis of terminal non-reducing alpha-L-rhamnose residues in alpha-L-rhamnosides.</text>
        <dbReference type="EC" id="3.2.1.40"/>
    </reaction>
</comment>
<protein>
    <recommendedName>
        <fullName evidence="2">alpha-L-rhamnosidase</fullName>
        <ecNumber evidence="2">3.2.1.40</ecNumber>
    </recommendedName>
</protein>
<dbReference type="Gene3D" id="2.60.120.260">
    <property type="entry name" value="Galactose-binding domain-like"/>
    <property type="match status" value="2"/>
</dbReference>
<dbReference type="Pfam" id="PF25788">
    <property type="entry name" value="Ig_Rha78A_N"/>
    <property type="match status" value="1"/>
</dbReference>
<reference evidence="9" key="1">
    <citation type="submission" date="2020-07" db="EMBL/GenBank/DDBJ databases">
        <title>Complete genome sequencing of Coprobacter sp. strain 2CBH44.</title>
        <authorList>
            <person name="Sakamoto M."/>
            <person name="Murakami T."/>
            <person name="Mori H."/>
        </authorList>
    </citation>
    <scope>NUCLEOTIDE SEQUENCE [LARGE SCALE GENOMIC DNA]</scope>
    <source>
        <strain evidence="9">2CBH44</strain>
    </source>
</reference>
<evidence type="ECO:0000259" key="7">
    <source>
        <dbReference type="Pfam" id="PF17390"/>
    </source>
</evidence>
<dbReference type="Gene3D" id="2.60.420.10">
    <property type="entry name" value="Maltose phosphorylase, domain 3"/>
    <property type="match status" value="1"/>
</dbReference>
<dbReference type="InterPro" id="IPR013783">
    <property type="entry name" value="Ig-like_fold"/>
</dbReference>
<proteinExistence type="predicted"/>
<dbReference type="Pfam" id="PF17389">
    <property type="entry name" value="Bac_rhamnosid6H"/>
    <property type="match status" value="1"/>
</dbReference>
<dbReference type="Proteomes" id="UP000594042">
    <property type="component" value="Chromosome"/>
</dbReference>
<dbReference type="InterPro" id="IPR008902">
    <property type="entry name" value="Rhamnosid_concanavalin"/>
</dbReference>
<feature type="domain" description="Alpha-L-rhamnosidase C-terminal" evidence="7">
    <location>
        <begin position="815"/>
        <end position="889"/>
    </location>
</feature>
<evidence type="ECO:0000259" key="4">
    <source>
        <dbReference type="Pfam" id="PF05592"/>
    </source>
</evidence>
<accession>A0A7G1I5M8</accession>
<dbReference type="GO" id="GO:0030596">
    <property type="term" value="F:alpha-L-rhamnosidase activity"/>
    <property type="evidence" value="ECO:0007669"/>
    <property type="project" value="UniProtKB-EC"/>
</dbReference>
<dbReference type="SUPFAM" id="SSF48208">
    <property type="entry name" value="Six-hairpin glycosidases"/>
    <property type="match status" value="1"/>
</dbReference>
<dbReference type="Pfam" id="PF08531">
    <property type="entry name" value="Bac_rhamnosid_N"/>
    <property type="match status" value="1"/>
</dbReference>